<dbReference type="InterPro" id="IPR011993">
    <property type="entry name" value="PH-like_dom_sf"/>
</dbReference>
<dbReference type="SUPFAM" id="SSF50729">
    <property type="entry name" value="PH domain-like"/>
    <property type="match status" value="1"/>
</dbReference>
<feature type="compositionally biased region" description="Polar residues" evidence="4">
    <location>
        <begin position="1"/>
        <end position="10"/>
    </location>
</feature>
<dbReference type="PANTHER" id="PTHR45834:SF3">
    <property type="entry name" value="RHO GUANINE NUCLEOTIDE EXCHANGE FACTOR 3, ISOFORM L"/>
    <property type="match status" value="1"/>
</dbReference>
<dbReference type="PROSITE" id="PS50010">
    <property type="entry name" value="DH_2"/>
    <property type="match status" value="1"/>
</dbReference>
<keyword evidence="2" id="KW-0863">Zinc-finger</keyword>
<dbReference type="GO" id="GO:0008270">
    <property type="term" value="F:zinc ion binding"/>
    <property type="evidence" value="ECO:0007669"/>
    <property type="project" value="UniProtKB-KW"/>
</dbReference>
<evidence type="ECO:0000256" key="3">
    <source>
        <dbReference type="ARBA" id="ARBA00022833"/>
    </source>
</evidence>
<feature type="domain" description="DH" evidence="5">
    <location>
        <begin position="553"/>
        <end position="737"/>
    </location>
</feature>
<evidence type="ECO:0000313" key="7">
    <source>
        <dbReference type="Proteomes" id="UP000663856"/>
    </source>
</evidence>
<dbReference type="GO" id="GO:0005829">
    <property type="term" value="C:cytosol"/>
    <property type="evidence" value="ECO:0007669"/>
    <property type="project" value="TreeGrafter"/>
</dbReference>
<evidence type="ECO:0000259" key="5">
    <source>
        <dbReference type="PROSITE" id="PS50010"/>
    </source>
</evidence>
<accession>A0A816XCF2</accession>
<organism evidence="6 7">
    <name type="scientific">Rotaria magnacalcarata</name>
    <dbReference type="NCBI Taxonomy" id="392030"/>
    <lineage>
        <taxon>Eukaryota</taxon>
        <taxon>Metazoa</taxon>
        <taxon>Spiralia</taxon>
        <taxon>Gnathifera</taxon>
        <taxon>Rotifera</taxon>
        <taxon>Eurotatoria</taxon>
        <taxon>Bdelloidea</taxon>
        <taxon>Philodinida</taxon>
        <taxon>Philodinidae</taxon>
        <taxon>Rotaria</taxon>
    </lineage>
</organism>
<evidence type="ECO:0000256" key="1">
    <source>
        <dbReference type="ARBA" id="ARBA00022723"/>
    </source>
</evidence>
<dbReference type="CDD" id="cd00160">
    <property type="entry name" value="RhoGEF"/>
    <property type="match status" value="1"/>
</dbReference>
<reference evidence="6" key="1">
    <citation type="submission" date="2021-02" db="EMBL/GenBank/DDBJ databases">
        <authorList>
            <person name="Nowell W R."/>
        </authorList>
    </citation>
    <scope>NUCLEOTIDE SEQUENCE</scope>
</reference>
<comment type="caution">
    <text evidence="6">The sequence shown here is derived from an EMBL/GenBank/DDBJ whole genome shotgun (WGS) entry which is preliminary data.</text>
</comment>
<dbReference type="InterPro" id="IPR053086">
    <property type="entry name" value="RhoGEF_domain"/>
</dbReference>
<dbReference type="Gene3D" id="2.30.29.30">
    <property type="entry name" value="Pleckstrin-homology domain (PH domain)/Phosphotyrosine-binding domain (PTB)"/>
    <property type="match status" value="1"/>
</dbReference>
<keyword evidence="3" id="KW-0862">Zinc</keyword>
<evidence type="ECO:0000256" key="4">
    <source>
        <dbReference type="SAM" id="MobiDB-lite"/>
    </source>
</evidence>
<name>A0A816XCF2_9BILA</name>
<dbReference type="PANTHER" id="PTHR45834">
    <property type="entry name" value="RHO GUANINE NUCLEOTIDE EXCHANGE FACTOR 9-RELATED"/>
    <property type="match status" value="1"/>
</dbReference>
<dbReference type="Gene3D" id="2.20.25.240">
    <property type="match status" value="1"/>
</dbReference>
<keyword evidence="1" id="KW-0479">Metal-binding</keyword>
<feature type="region of interest" description="Disordered" evidence="4">
    <location>
        <begin position="1"/>
        <end position="42"/>
    </location>
</feature>
<sequence>MSSSSLNSPKATIPVLRGSKFSPSPEKSSLQHHHHHHHHRTTFHLSNLFQSLTKFSRNIRTTNSFVRSTSTNSNDPNIKLTRRSFTKHDSLSSSINRPSSCFILLSPAKQEQETCLFFRKPIDENLSPKSNSTSSFSKLKRVSSFLLPLKRRQSLSLNHSLHERSFKAKESSKRRSRLLNYSIFKHKNPISRNYILPLGTFGYRQHSNAIRLQEKYFIILFDIIQIDLILEIRLNNILFNNYESILYDTPDWAFIQSIKSFYGILLDERTLTLFQPKLFENNLYEKIVSYDFIFMPFHHIQYEDSSFIHIGYDSLAPTTIRIPLTWISNNNNNNNLHDFQISSKFTTLRSTTEQQNTRFMHDHHQLIGNASLISEALRHYQRLENENNGETNLPKLTRKSDKHRRPYHIRECRIRPIIVQQAVTHKLKSTSHHFDPIQLRRKQCSSTLIDEEIPIISNRNLHCLAASSSSSSSGFRSNSRSSSIQTSSLAGCIANTEIPMYANVVTIESSKLVDNILDGNKTPKLWYNRNELHQDGWYPSADTRLKQCQDNFKRANVIKEIYKTEHDYLGHLKNLVDGYLKKMRLRKDLFSEKQIELLLGNIEEIYHFQQAFFQLLKLSINEQNPHESLIGKCFLLYKEEFKKYSDYCINHPLSCLELTKLENNFIYQNFFETCRLQANMIELKLDGFLLSPIQRICQYPLQLNELLKYTKSDHRDYENIQQAVITMRDVASFINERKRRMEYVEIIHKWQSTVENWQGKNLIETSTQGLGRADAYLYQNGKKEQVTLFLFDHVLIICRKDRRNCLIYFGRADLDNSEFEDLIDGKVSRLDEENIVHLLFAWRLFDSVQNKSYLFSHRTPLDKMQMIDALEYERAYVEENLSKGLEIPLYTRLATLKTQQYLADQPTPLARSTTATSFPLITKPNRSISAILRTSNSQYNNQSIMSATTSTAIDHPPVSQRRFAPSRKSSLPRFSIEIISTQRGKRKLLLDGYIYRLDRSNDRGIEQWRCSKKNCRGRIYLYNSFLFSSTIDRTDITLASSHSHASEPAQCEAAIAIDHVRTSAHHNQHESPKDIIHRLLRSVSPGTAANQPSITTAIQRSMQRKRQQRKSFDAFLMNIEHEKHLSSSDMQILCHSINDNFLLHLTDVSYNQMLVLTLLAYIPQSHVIMAFKALQEIYSSSIEEVYDKFEDLCIGRLRPNGHRSQPLFTTNLWHWVDVSLDYDNLLLINPIIKQWNDMFRVSAPEPFVSTDYHIIVDCSNIFIGSQTIRDPTTGATQKNPAIRVNVKNLVRVVENDKLKIYIKTRIAGGSKPPENLPVWKEWASCGYKCIVIERSASGPEDGVDEMLHAQILQLLHIYKDTQTRSQVLVLVTGDGNINGGRTSFLQSVESVLTSNWSVELWSWERSLSQHFLSTQRFFPSRMTIKYLDSYRNDITFIQKPREN</sequence>
<dbReference type="Pfam" id="PF00621">
    <property type="entry name" value="RhoGEF"/>
    <property type="match status" value="1"/>
</dbReference>
<gene>
    <name evidence="6" type="ORF">WKI299_LOCUS28879</name>
</gene>
<proteinExistence type="predicted"/>
<protein>
    <recommendedName>
        <fullName evidence="5">DH domain-containing protein</fullName>
    </recommendedName>
</protein>
<dbReference type="SMART" id="SM00325">
    <property type="entry name" value="RhoGEF"/>
    <property type="match status" value="1"/>
</dbReference>
<dbReference type="SUPFAM" id="SSF48065">
    <property type="entry name" value="DBL homology domain (DH-domain)"/>
    <property type="match status" value="1"/>
</dbReference>
<dbReference type="CDD" id="cd18724">
    <property type="entry name" value="PIN_LabA-like"/>
    <property type="match status" value="1"/>
</dbReference>
<evidence type="ECO:0000256" key="2">
    <source>
        <dbReference type="ARBA" id="ARBA00022771"/>
    </source>
</evidence>
<dbReference type="Gene3D" id="1.20.900.10">
    <property type="entry name" value="Dbl homology (DH) domain"/>
    <property type="match status" value="1"/>
</dbReference>
<dbReference type="EMBL" id="CAJNRF010012734">
    <property type="protein sequence ID" value="CAF2143802.1"/>
    <property type="molecule type" value="Genomic_DNA"/>
</dbReference>
<dbReference type="Pfam" id="PF04500">
    <property type="entry name" value="FLYWCH"/>
    <property type="match status" value="1"/>
</dbReference>
<dbReference type="GO" id="GO:0005085">
    <property type="term" value="F:guanyl-nucleotide exchange factor activity"/>
    <property type="evidence" value="ECO:0007669"/>
    <property type="project" value="InterPro"/>
</dbReference>
<dbReference type="InterPro" id="IPR035899">
    <property type="entry name" value="DBL_dom_sf"/>
</dbReference>
<evidence type="ECO:0000313" key="6">
    <source>
        <dbReference type="EMBL" id="CAF2143802.1"/>
    </source>
</evidence>
<dbReference type="Gene3D" id="3.40.50.1010">
    <property type="entry name" value="5'-nuclease"/>
    <property type="match status" value="1"/>
</dbReference>
<dbReference type="InterPro" id="IPR007588">
    <property type="entry name" value="Znf_FLYWCH"/>
</dbReference>
<dbReference type="InterPro" id="IPR000219">
    <property type="entry name" value="DH_dom"/>
</dbReference>
<dbReference type="Proteomes" id="UP000663856">
    <property type="component" value="Unassembled WGS sequence"/>
</dbReference>
<feature type="compositionally biased region" description="Basic residues" evidence="4">
    <location>
        <begin position="30"/>
        <end position="42"/>
    </location>
</feature>